<reference evidence="2" key="1">
    <citation type="journal article" date="2014" name="Int. J. Syst. Evol. Microbiol.">
        <title>Complete genome sequence of Corynebacterium casei LMG S-19264T (=DSM 44701T), isolated from a smear-ripened cheese.</title>
        <authorList>
            <consortium name="US DOE Joint Genome Institute (JGI-PGF)"/>
            <person name="Walter F."/>
            <person name="Albersmeier A."/>
            <person name="Kalinowski J."/>
            <person name="Ruckert C."/>
        </authorList>
    </citation>
    <scope>NUCLEOTIDE SEQUENCE</scope>
    <source>
        <strain evidence="2">JCM 4122</strain>
    </source>
</reference>
<dbReference type="Gene3D" id="3.10.180.10">
    <property type="entry name" value="2,3-Dihydroxybiphenyl 1,2-Dioxygenase, domain 1"/>
    <property type="match status" value="2"/>
</dbReference>
<gene>
    <name evidence="2" type="ORF">GCM10017667_74760</name>
</gene>
<keyword evidence="2" id="KW-0378">Hydrolase</keyword>
<dbReference type="SUPFAM" id="SSF54593">
    <property type="entry name" value="Glyoxalase/Bleomycin resistance protein/Dihydroxybiphenyl dioxygenase"/>
    <property type="match status" value="2"/>
</dbReference>
<dbReference type="CDD" id="cd07247">
    <property type="entry name" value="SgaA_N_like"/>
    <property type="match status" value="2"/>
</dbReference>
<reference evidence="2" key="2">
    <citation type="submission" date="2020-09" db="EMBL/GenBank/DDBJ databases">
        <authorList>
            <person name="Sun Q."/>
            <person name="Ohkuma M."/>
        </authorList>
    </citation>
    <scope>NUCLEOTIDE SEQUENCE</scope>
    <source>
        <strain evidence="2">JCM 4122</strain>
    </source>
</reference>
<dbReference type="AlphaFoldDB" id="A0A919BYT3"/>
<dbReference type="Pfam" id="PF18029">
    <property type="entry name" value="Glyoxalase_6"/>
    <property type="match status" value="1"/>
</dbReference>
<dbReference type="GO" id="GO:0016787">
    <property type="term" value="F:hydrolase activity"/>
    <property type="evidence" value="ECO:0007669"/>
    <property type="project" value="UniProtKB-KW"/>
</dbReference>
<dbReference type="InterPro" id="IPR004360">
    <property type="entry name" value="Glyas_Fos-R_dOase_dom"/>
</dbReference>
<evidence type="ECO:0000259" key="1">
    <source>
        <dbReference type="PROSITE" id="PS51819"/>
    </source>
</evidence>
<dbReference type="Pfam" id="PF00903">
    <property type="entry name" value="Glyoxalase"/>
    <property type="match status" value="1"/>
</dbReference>
<dbReference type="PANTHER" id="PTHR33993:SF10">
    <property type="entry name" value="CONSERVED PROTEIN"/>
    <property type="match status" value="1"/>
</dbReference>
<keyword evidence="3" id="KW-1185">Reference proteome</keyword>
<proteinExistence type="predicted"/>
<dbReference type="InterPro" id="IPR041581">
    <property type="entry name" value="Glyoxalase_6"/>
</dbReference>
<evidence type="ECO:0000313" key="2">
    <source>
        <dbReference type="EMBL" id="GHG27117.1"/>
    </source>
</evidence>
<feature type="domain" description="VOC" evidence="1">
    <location>
        <begin position="157"/>
        <end position="273"/>
    </location>
</feature>
<sequence>MTSVGHGLPAVTDRKREHVMAARPEGTPVWTDAMFTDAEGARTFYGDVLGWTFGEASTEFGNYTQAYKDGKAVAAVVPPMPGGEEPPQSAWCLYLASDDVEAAAGRIRDAGGEVLMEPMRVGDFGSMCIARDPAGVVFGLWQAGVHEGFELEGESGAYVWAEVFTRDPAASDAFFTAVFGYGAKRMADDAVDYKVFDLGDGPVLGRMRLTDEDLPPEVPSYLQVYFAVDNCDLAVTAARRLGGTALFGPMDSPFGRFAALRDPQGAVFAVIDVRTTVGEMPPMV</sequence>
<name>A0A919BYT3_STRFL</name>
<feature type="domain" description="VOC" evidence="1">
    <location>
        <begin position="27"/>
        <end position="143"/>
    </location>
</feature>
<dbReference type="InterPro" id="IPR037523">
    <property type="entry name" value="VOC_core"/>
</dbReference>
<comment type="caution">
    <text evidence="2">The sequence shown here is derived from an EMBL/GenBank/DDBJ whole genome shotgun (WGS) entry which is preliminary data.</text>
</comment>
<organism evidence="2 3">
    <name type="scientific">Streptomyces filamentosus</name>
    <name type="common">Streptomyces roseosporus</name>
    <dbReference type="NCBI Taxonomy" id="67294"/>
    <lineage>
        <taxon>Bacteria</taxon>
        <taxon>Bacillati</taxon>
        <taxon>Actinomycetota</taxon>
        <taxon>Actinomycetes</taxon>
        <taxon>Kitasatosporales</taxon>
        <taxon>Streptomycetaceae</taxon>
        <taxon>Streptomyces</taxon>
    </lineage>
</organism>
<dbReference type="EMBL" id="BNBE01000004">
    <property type="protein sequence ID" value="GHG27117.1"/>
    <property type="molecule type" value="Genomic_DNA"/>
</dbReference>
<dbReference type="PROSITE" id="PS51819">
    <property type="entry name" value="VOC"/>
    <property type="match status" value="2"/>
</dbReference>
<dbReference type="Proteomes" id="UP000632849">
    <property type="component" value="Unassembled WGS sequence"/>
</dbReference>
<dbReference type="InterPro" id="IPR029068">
    <property type="entry name" value="Glyas_Bleomycin-R_OHBP_Dase"/>
</dbReference>
<dbReference type="InterPro" id="IPR052164">
    <property type="entry name" value="Anthracycline_SecMetBiosynth"/>
</dbReference>
<accession>A0A919BYT3</accession>
<evidence type="ECO:0000313" key="3">
    <source>
        <dbReference type="Proteomes" id="UP000632849"/>
    </source>
</evidence>
<dbReference type="PANTHER" id="PTHR33993">
    <property type="entry name" value="GLYOXALASE-RELATED"/>
    <property type="match status" value="1"/>
</dbReference>
<protein>
    <submittedName>
        <fullName evidence="2">Hydrolase</fullName>
    </submittedName>
</protein>